<dbReference type="PANTHER" id="PTHR42760">
    <property type="entry name" value="SHORT-CHAIN DEHYDROGENASES/REDUCTASES FAMILY MEMBER"/>
    <property type="match status" value="1"/>
</dbReference>
<keyword evidence="3" id="KW-0560">Oxidoreductase</keyword>
<keyword evidence="5" id="KW-1185">Reference proteome</keyword>
<dbReference type="FunFam" id="3.40.50.720:FF:000084">
    <property type="entry name" value="Short-chain dehydrogenase reductase"/>
    <property type="match status" value="1"/>
</dbReference>
<dbReference type="Gene3D" id="3.40.50.720">
    <property type="entry name" value="NAD(P)-binding Rossmann-like Domain"/>
    <property type="match status" value="1"/>
</dbReference>
<dbReference type="OrthoDB" id="414540at2759"/>
<dbReference type="InParanoid" id="A0A084QY57"/>
<dbReference type="SUPFAM" id="SSF51735">
    <property type="entry name" value="NAD(P)-binding Rossmann-fold domains"/>
    <property type="match status" value="1"/>
</dbReference>
<gene>
    <name evidence="4" type="ORF">S40285_09379</name>
</gene>
<reference evidence="4 5" key="1">
    <citation type="journal article" date="2014" name="BMC Genomics">
        <title>Comparative genome sequencing reveals chemotype-specific gene clusters in the toxigenic black mold Stachybotrys.</title>
        <authorList>
            <person name="Semeiks J."/>
            <person name="Borek D."/>
            <person name="Otwinowski Z."/>
            <person name="Grishin N.V."/>
        </authorList>
    </citation>
    <scope>NUCLEOTIDE SEQUENCE [LARGE SCALE GENOMIC DNA]</scope>
    <source>
        <strain evidence="4 5">IBT 40285</strain>
    </source>
</reference>
<dbReference type="Pfam" id="PF13561">
    <property type="entry name" value="adh_short_C2"/>
    <property type="match status" value="1"/>
</dbReference>
<organism evidence="4 5">
    <name type="scientific">Stachybotrys chlorohalonatus (strain IBT 40285)</name>
    <dbReference type="NCBI Taxonomy" id="1283841"/>
    <lineage>
        <taxon>Eukaryota</taxon>
        <taxon>Fungi</taxon>
        <taxon>Dikarya</taxon>
        <taxon>Ascomycota</taxon>
        <taxon>Pezizomycotina</taxon>
        <taxon>Sordariomycetes</taxon>
        <taxon>Hypocreomycetidae</taxon>
        <taxon>Hypocreales</taxon>
        <taxon>Stachybotryaceae</taxon>
        <taxon>Stachybotrys</taxon>
    </lineage>
</organism>
<comment type="similarity">
    <text evidence="1">Belongs to the short-chain dehydrogenases/reductases (SDR) family.</text>
</comment>
<dbReference type="STRING" id="1283841.A0A084QY57"/>
<evidence type="ECO:0000256" key="2">
    <source>
        <dbReference type="ARBA" id="ARBA00022857"/>
    </source>
</evidence>
<dbReference type="PRINTS" id="PR00081">
    <property type="entry name" value="GDHRDH"/>
</dbReference>
<evidence type="ECO:0000313" key="5">
    <source>
        <dbReference type="Proteomes" id="UP000028524"/>
    </source>
</evidence>
<sequence>MVGFLTKLSGQHVLVTGGSKGIGRGIVQAFLAEGANVSYCSRSVRGNEFATFPNVKYGARAIGTAVDITDLTAIKTWVQDAANEFGKINIVVANAPTMATRPTMQDWQTSFQGDILGLITLIDAATPHLAQQAGNASIVVISSLAGFEARHPAVGGPYSTLKRAQMTLAKDYGRKLAPQGIRINCVVPGFVQTPNITHADGTLEVSTFNREMELNAGALNEMLKLVPLGRTGKIEEIANAVLFLGSNLSSYTSGSTLVIDGALSIFF</sequence>
<dbReference type="OMA" id="AKDFGRW"/>
<proteinExistence type="inferred from homology"/>
<dbReference type="EMBL" id="KL659688">
    <property type="protein sequence ID" value="KFA68892.1"/>
    <property type="molecule type" value="Genomic_DNA"/>
</dbReference>
<dbReference type="AlphaFoldDB" id="A0A084QY57"/>
<evidence type="ECO:0000256" key="3">
    <source>
        <dbReference type="ARBA" id="ARBA00023002"/>
    </source>
</evidence>
<dbReference type="GO" id="GO:0016616">
    <property type="term" value="F:oxidoreductase activity, acting on the CH-OH group of donors, NAD or NADP as acceptor"/>
    <property type="evidence" value="ECO:0007669"/>
    <property type="project" value="TreeGrafter"/>
</dbReference>
<dbReference type="PANTHER" id="PTHR42760:SF133">
    <property type="entry name" value="3-OXOACYL-[ACYL-CARRIER-PROTEIN] REDUCTASE"/>
    <property type="match status" value="1"/>
</dbReference>
<dbReference type="InterPro" id="IPR002347">
    <property type="entry name" value="SDR_fam"/>
</dbReference>
<dbReference type="Proteomes" id="UP000028524">
    <property type="component" value="Unassembled WGS sequence"/>
</dbReference>
<name>A0A084QY57_STAC4</name>
<evidence type="ECO:0000313" key="4">
    <source>
        <dbReference type="EMBL" id="KFA68892.1"/>
    </source>
</evidence>
<dbReference type="InterPro" id="IPR036291">
    <property type="entry name" value="NAD(P)-bd_dom_sf"/>
</dbReference>
<dbReference type="HOGENOM" id="CLU_010194_1_2_1"/>
<evidence type="ECO:0000256" key="1">
    <source>
        <dbReference type="ARBA" id="ARBA00006484"/>
    </source>
</evidence>
<protein>
    <submittedName>
        <fullName evidence="4">Uncharacterized protein</fullName>
    </submittedName>
</protein>
<keyword evidence="2" id="KW-0521">NADP</keyword>
<accession>A0A084QY57</accession>